<accession>A0ABY1ABG4</accession>
<feature type="domain" description="HTH gntR-type" evidence="4">
    <location>
        <begin position="2"/>
        <end position="70"/>
    </location>
</feature>
<reference evidence="5 6" key="1">
    <citation type="submission" date="2016-10" db="EMBL/GenBank/DDBJ databases">
        <authorList>
            <person name="Varghese N."/>
            <person name="Submissions S."/>
        </authorList>
    </citation>
    <scope>NUCLEOTIDE SEQUENCE [LARGE SCALE GENOMIC DNA]</scope>
    <source>
        <strain evidence="5 6">WC1T17</strain>
    </source>
</reference>
<comment type="caution">
    <text evidence="5">The sequence shown here is derived from an EMBL/GenBank/DDBJ whole genome shotgun (WGS) entry which is preliminary data.</text>
</comment>
<dbReference type="InterPro" id="IPR000524">
    <property type="entry name" value="Tscrpt_reg_HTH_GntR"/>
</dbReference>
<keyword evidence="1" id="KW-0805">Transcription regulation</keyword>
<dbReference type="InterPro" id="IPR011663">
    <property type="entry name" value="UTRA"/>
</dbReference>
<dbReference type="InterPro" id="IPR036388">
    <property type="entry name" value="WH-like_DNA-bd_sf"/>
</dbReference>
<dbReference type="PANTHER" id="PTHR44846:SF4">
    <property type="entry name" value="HTH GNTR-TYPE DOMAIN-CONTAINING PROTEIN"/>
    <property type="match status" value="1"/>
</dbReference>
<evidence type="ECO:0000256" key="3">
    <source>
        <dbReference type="ARBA" id="ARBA00023163"/>
    </source>
</evidence>
<dbReference type="Pfam" id="PF00392">
    <property type="entry name" value="GntR"/>
    <property type="match status" value="1"/>
</dbReference>
<dbReference type="PANTHER" id="PTHR44846">
    <property type="entry name" value="MANNOSYL-D-GLYCERATE TRANSPORT/METABOLISM SYSTEM REPRESSOR MNGR-RELATED"/>
    <property type="match status" value="1"/>
</dbReference>
<dbReference type="InterPro" id="IPR028978">
    <property type="entry name" value="Chorismate_lyase_/UTRA_dom_sf"/>
</dbReference>
<dbReference type="SUPFAM" id="SSF46785">
    <property type="entry name" value="Winged helix' DNA-binding domain"/>
    <property type="match status" value="1"/>
</dbReference>
<sequence>MATKYQEIAAAIRKQIEDGSYQTGDLLPDQSTLAAQFAVNRLTVKKALDGLAKEGLIYKQSGLGTYVRGKIPFVNQETDIAVDDVRGGYEEYGEHITSKVISLDVLLPDEFMQQTLNLKRIDPVYEVKRIRYIDGEPVFFEHTYLPVKLVPELSEEICEKSLYEYMRKQKGIKLGNAFRKFSALAASTEDAEFLAVKKGTPILEIEQVIWMTNGRAAEYSINHVAGDKRSYTVMNVTNLGHN</sequence>
<protein>
    <submittedName>
        <fullName evidence="5">Transcriptional regulator, GntR family</fullName>
    </submittedName>
</protein>
<evidence type="ECO:0000259" key="4">
    <source>
        <dbReference type="PROSITE" id="PS50949"/>
    </source>
</evidence>
<dbReference type="Gene3D" id="1.10.10.10">
    <property type="entry name" value="Winged helix-like DNA-binding domain superfamily/Winged helix DNA-binding domain"/>
    <property type="match status" value="1"/>
</dbReference>
<dbReference type="PRINTS" id="PR00035">
    <property type="entry name" value="HTHGNTR"/>
</dbReference>
<gene>
    <name evidence="5" type="ORF">SAMN05216431_10628</name>
</gene>
<keyword evidence="3" id="KW-0804">Transcription</keyword>
<dbReference type="InterPro" id="IPR036390">
    <property type="entry name" value="WH_DNA-bd_sf"/>
</dbReference>
<dbReference type="Proteomes" id="UP000182089">
    <property type="component" value="Unassembled WGS sequence"/>
</dbReference>
<proteinExistence type="predicted"/>
<organism evidence="5 6">
    <name type="scientific">Ligilactobacillus ruminis</name>
    <dbReference type="NCBI Taxonomy" id="1623"/>
    <lineage>
        <taxon>Bacteria</taxon>
        <taxon>Bacillati</taxon>
        <taxon>Bacillota</taxon>
        <taxon>Bacilli</taxon>
        <taxon>Lactobacillales</taxon>
        <taxon>Lactobacillaceae</taxon>
        <taxon>Ligilactobacillus</taxon>
    </lineage>
</organism>
<keyword evidence="2" id="KW-0238">DNA-binding</keyword>
<dbReference type="CDD" id="cd07377">
    <property type="entry name" value="WHTH_GntR"/>
    <property type="match status" value="1"/>
</dbReference>
<dbReference type="SMART" id="SM00345">
    <property type="entry name" value="HTH_GNTR"/>
    <property type="match status" value="1"/>
</dbReference>
<dbReference type="Pfam" id="PF07702">
    <property type="entry name" value="UTRA"/>
    <property type="match status" value="1"/>
</dbReference>
<evidence type="ECO:0000313" key="6">
    <source>
        <dbReference type="Proteomes" id="UP000182089"/>
    </source>
</evidence>
<evidence type="ECO:0000256" key="1">
    <source>
        <dbReference type="ARBA" id="ARBA00023015"/>
    </source>
</evidence>
<evidence type="ECO:0000256" key="2">
    <source>
        <dbReference type="ARBA" id="ARBA00023125"/>
    </source>
</evidence>
<dbReference type="Gene3D" id="3.40.1410.10">
    <property type="entry name" value="Chorismate lyase-like"/>
    <property type="match status" value="1"/>
</dbReference>
<dbReference type="SMART" id="SM00866">
    <property type="entry name" value="UTRA"/>
    <property type="match status" value="1"/>
</dbReference>
<dbReference type="EMBL" id="FOCC01000006">
    <property type="protein sequence ID" value="SEM65185.1"/>
    <property type="molecule type" value="Genomic_DNA"/>
</dbReference>
<dbReference type="PROSITE" id="PS50949">
    <property type="entry name" value="HTH_GNTR"/>
    <property type="match status" value="1"/>
</dbReference>
<dbReference type="SUPFAM" id="SSF64288">
    <property type="entry name" value="Chorismate lyase-like"/>
    <property type="match status" value="1"/>
</dbReference>
<evidence type="ECO:0000313" key="5">
    <source>
        <dbReference type="EMBL" id="SEM65185.1"/>
    </source>
</evidence>
<name>A0ABY1ABG4_9LACO</name>
<dbReference type="InterPro" id="IPR050679">
    <property type="entry name" value="Bact_HTH_transcr_reg"/>
</dbReference>